<keyword evidence="3" id="KW-1185">Reference proteome</keyword>
<proteinExistence type="predicted"/>
<evidence type="ECO:0000256" key="1">
    <source>
        <dbReference type="SAM" id="MobiDB-lite"/>
    </source>
</evidence>
<gene>
    <name evidence="2" type="primary">z655R</name>
    <name evidence="2" type="ORF">ATCV1_z655R</name>
</gene>
<evidence type="ECO:0000313" key="3">
    <source>
        <dbReference type="Proteomes" id="UP000202420"/>
    </source>
</evidence>
<dbReference type="RefSeq" id="YP_001427136.1">
    <property type="nucleotide sequence ID" value="NC_008724.1"/>
</dbReference>
<reference evidence="2 3" key="1">
    <citation type="submission" date="2006-09" db="EMBL/GenBank/DDBJ databases">
        <title>Sequence and annotation of the 288-kb ATCV-1 virus that infects an endosymbiotic Chlorella strain of the heliozoon Acanthocystis turfacea.</title>
        <authorList>
            <person name="Fitzgerald L.A."/>
            <person name="Graves M.V."/>
            <person name="Li X."/>
            <person name="Pfitzner A.J.P."/>
            <person name="Hartigan J."/>
            <person name="Van Etten J.L."/>
        </authorList>
    </citation>
    <scope>NUCLEOTIDE SEQUENCE [LARGE SCALE GENOMIC DNA]</scope>
    <source>
        <strain evidence="2 3">ATCV-1</strain>
    </source>
</reference>
<dbReference type="KEGG" id="vg:5470308"/>
<protein>
    <submittedName>
        <fullName evidence="2">Uncharacterized protein z655R</fullName>
    </submittedName>
</protein>
<dbReference type="GeneID" id="5470308"/>
<accession>A7K9R5</accession>
<feature type="region of interest" description="Disordered" evidence="1">
    <location>
        <begin position="1"/>
        <end position="28"/>
    </location>
</feature>
<organism evidence="2 3">
    <name type="scientific">Chlorovirus heliozoae</name>
    <dbReference type="NCBI Taxonomy" id="322019"/>
    <lineage>
        <taxon>Viruses</taxon>
        <taxon>Varidnaviria</taxon>
        <taxon>Bamfordvirae</taxon>
        <taxon>Nucleocytoviricota</taxon>
        <taxon>Megaviricetes</taxon>
        <taxon>Algavirales</taxon>
        <taxon>Phycodnaviridae</taxon>
        <taxon>Chlorovirus</taxon>
    </lineage>
</organism>
<dbReference type="EMBL" id="EF101928">
    <property type="protein sequence ID" value="ABT16789.1"/>
    <property type="molecule type" value="Genomic_DNA"/>
</dbReference>
<name>A7K9R5_9PHYC</name>
<dbReference type="Proteomes" id="UP000202420">
    <property type="component" value="Segment"/>
</dbReference>
<evidence type="ECO:0000313" key="2">
    <source>
        <dbReference type="EMBL" id="ABT16789.1"/>
    </source>
</evidence>
<sequence length="68" mass="8047">MNRRMRQGPCSTGSEHIPGCRKQSPESRSTFQREQICHLRFLRGCRQSGQTRQQWKQETARCKYGRCC</sequence>